<dbReference type="PANTHER" id="PTHR33308:SF9">
    <property type="entry name" value="PEPTIDOGLYCAN HYDROLASE FLGJ"/>
    <property type="match status" value="1"/>
</dbReference>
<dbReference type="EMBL" id="JAHXRF010000020">
    <property type="protein sequence ID" value="MBW4866715.1"/>
    <property type="molecule type" value="Genomic_DNA"/>
</dbReference>
<evidence type="ECO:0000313" key="4">
    <source>
        <dbReference type="Proteomes" id="UP001196873"/>
    </source>
</evidence>
<accession>A0AAW4NSW5</accession>
<gene>
    <name evidence="3" type="ORF">KZY68_12050</name>
</gene>
<dbReference type="GO" id="GO:0004040">
    <property type="term" value="F:amidase activity"/>
    <property type="evidence" value="ECO:0007669"/>
    <property type="project" value="InterPro"/>
</dbReference>
<evidence type="ECO:0000259" key="2">
    <source>
        <dbReference type="Pfam" id="PF01832"/>
    </source>
</evidence>
<dbReference type="Pfam" id="PF01832">
    <property type="entry name" value="Glucosaminidase"/>
    <property type="match status" value="1"/>
</dbReference>
<dbReference type="InterPro" id="IPR002901">
    <property type="entry name" value="MGlyc_endo_b_GlcNAc-like_dom"/>
</dbReference>
<dbReference type="InterPro" id="IPR051056">
    <property type="entry name" value="Glycosyl_Hydrolase_73"/>
</dbReference>
<name>A0AAW4NSW5_9BACT</name>
<dbReference type="Proteomes" id="UP001196873">
    <property type="component" value="Unassembled WGS sequence"/>
</dbReference>
<dbReference type="AlphaFoldDB" id="A0AAW4NSW5"/>
<dbReference type="PANTHER" id="PTHR33308">
    <property type="entry name" value="PEPTIDOGLYCAN HYDROLASE FLGJ"/>
    <property type="match status" value="1"/>
</dbReference>
<sequence>MTYQQKVFCKAVYAAACALYLKDKDNCVSPLFTTAQAMLESGWGKAAIGNNLFGMTVGSSWTGKRQLVTTREVFSTPNKLFNAPECIISVTPLKGGRYVYKCKRLFRDYATLEEGLKDHNALFKKQIYADAWPYRLYPKEFAKRISDKKGGMYATDPLYSRTLCRMIDIVASIV</sequence>
<proteinExistence type="predicted"/>
<evidence type="ECO:0000256" key="1">
    <source>
        <dbReference type="ARBA" id="ARBA00022801"/>
    </source>
</evidence>
<evidence type="ECO:0000313" key="3">
    <source>
        <dbReference type="EMBL" id="MBW4866715.1"/>
    </source>
</evidence>
<protein>
    <submittedName>
        <fullName evidence="3">Glucosaminidase domain-containing protein</fullName>
    </submittedName>
</protein>
<organism evidence="3 4">
    <name type="scientific">Segatella salivae</name>
    <dbReference type="NCBI Taxonomy" id="228604"/>
    <lineage>
        <taxon>Bacteria</taxon>
        <taxon>Pseudomonadati</taxon>
        <taxon>Bacteroidota</taxon>
        <taxon>Bacteroidia</taxon>
        <taxon>Bacteroidales</taxon>
        <taxon>Prevotellaceae</taxon>
        <taxon>Segatella</taxon>
    </lineage>
</organism>
<keyword evidence="1" id="KW-0378">Hydrolase</keyword>
<reference evidence="3" key="1">
    <citation type="submission" date="2021-07" db="EMBL/GenBank/DDBJ databases">
        <title>Genomic diversity and antimicrobial resistance of Prevotella spp. isolated from chronic lung disease airways.</title>
        <authorList>
            <person name="Webb K.A."/>
            <person name="Olagoke O.S."/>
            <person name="Baird T."/>
            <person name="Neill J."/>
            <person name="Pham A."/>
            <person name="Wells T.J."/>
            <person name="Ramsay K.A."/>
            <person name="Bell S.C."/>
            <person name="Sarovich D.S."/>
            <person name="Price E.P."/>
        </authorList>
    </citation>
    <scope>NUCLEOTIDE SEQUENCE</scope>
    <source>
        <strain evidence="3">SCHI0047.S.3</strain>
    </source>
</reference>
<feature type="domain" description="Mannosyl-glycoprotein endo-beta-N-acetylglucosamidase-like" evidence="2">
    <location>
        <begin position="26"/>
        <end position="168"/>
    </location>
</feature>
<comment type="caution">
    <text evidence="3">The sequence shown here is derived from an EMBL/GenBank/DDBJ whole genome shotgun (WGS) entry which is preliminary data.</text>
</comment>
<dbReference type="RefSeq" id="WP_219427472.1">
    <property type="nucleotide sequence ID" value="NZ_JAHXRD010000005.1"/>
</dbReference>